<evidence type="ECO:0000313" key="10">
    <source>
        <dbReference type="Proteomes" id="UP001244011"/>
    </source>
</evidence>
<keyword evidence="7" id="KW-0175">Coiled coil</keyword>
<feature type="coiled-coil region" evidence="7">
    <location>
        <begin position="425"/>
        <end position="452"/>
    </location>
</feature>
<comment type="caution">
    <text evidence="9">The sequence shown here is derived from an EMBL/GenBank/DDBJ whole genome shotgun (WGS) entry which is preliminary data.</text>
</comment>
<evidence type="ECO:0000256" key="6">
    <source>
        <dbReference type="ARBA" id="ARBA00038256"/>
    </source>
</evidence>
<accession>A0AAJ0BYW2</accession>
<feature type="compositionally biased region" description="Acidic residues" evidence="8">
    <location>
        <begin position="145"/>
        <end position="161"/>
    </location>
</feature>
<keyword evidence="5" id="KW-0539">Nucleus</keyword>
<evidence type="ECO:0000256" key="4">
    <source>
        <dbReference type="ARBA" id="ARBA00023163"/>
    </source>
</evidence>
<dbReference type="FunFam" id="1.20.5.1500:FF:000002">
    <property type="entry name" value="breast cancer metastasis-suppressor 1-like protein-A"/>
    <property type="match status" value="1"/>
</dbReference>
<dbReference type="SMART" id="SM01401">
    <property type="entry name" value="Sds3"/>
    <property type="match status" value="1"/>
</dbReference>
<dbReference type="GO" id="GO:0005654">
    <property type="term" value="C:nucleoplasm"/>
    <property type="evidence" value="ECO:0007669"/>
    <property type="project" value="UniProtKB-ARBA"/>
</dbReference>
<feature type="compositionally biased region" description="Basic residues" evidence="8">
    <location>
        <begin position="298"/>
        <end position="310"/>
    </location>
</feature>
<dbReference type="RefSeq" id="XP_060280844.1">
    <property type="nucleotide sequence ID" value="XM_060432822.1"/>
</dbReference>
<evidence type="ECO:0000256" key="8">
    <source>
        <dbReference type="SAM" id="MobiDB-lite"/>
    </source>
</evidence>
<dbReference type="Pfam" id="PF08598">
    <property type="entry name" value="Sds3"/>
    <property type="match status" value="1"/>
</dbReference>
<feature type="compositionally biased region" description="Basic and acidic residues" evidence="8">
    <location>
        <begin position="323"/>
        <end position="342"/>
    </location>
</feature>
<dbReference type="AlphaFoldDB" id="A0AAJ0BYW2"/>
<feature type="compositionally biased region" description="Basic and acidic residues" evidence="8">
    <location>
        <begin position="673"/>
        <end position="682"/>
    </location>
</feature>
<evidence type="ECO:0000256" key="5">
    <source>
        <dbReference type="ARBA" id="ARBA00023242"/>
    </source>
</evidence>
<feature type="compositionally biased region" description="Basic and acidic residues" evidence="8">
    <location>
        <begin position="261"/>
        <end position="289"/>
    </location>
</feature>
<comment type="subcellular location">
    <subcellularLocation>
        <location evidence="1">Nucleus</location>
    </subcellularLocation>
</comment>
<proteinExistence type="inferred from homology"/>
<dbReference type="Proteomes" id="UP001244011">
    <property type="component" value="Unassembled WGS sequence"/>
</dbReference>
<feature type="compositionally biased region" description="Acidic residues" evidence="8">
    <location>
        <begin position="343"/>
        <end position="354"/>
    </location>
</feature>
<comment type="similarity">
    <text evidence="6">Belongs to the BRMS1 family.</text>
</comment>
<keyword evidence="10" id="KW-1185">Reference proteome</keyword>
<keyword evidence="3" id="KW-0805">Transcription regulation</keyword>
<dbReference type="PANTHER" id="PTHR21964">
    <property type="entry name" value="BREAST CANCER METASTASIS-SUPPRESSOR 1"/>
    <property type="match status" value="1"/>
</dbReference>
<evidence type="ECO:0000256" key="3">
    <source>
        <dbReference type="ARBA" id="ARBA00023015"/>
    </source>
</evidence>
<keyword evidence="4" id="KW-0804">Transcription</keyword>
<sequence>MATGDTAPPIALASSPPPFLGQSSSNLSSPLSDVEDKDIDPDEMDLGGLTRNVARLGTPEPRDEDDDFASRPNSDGESKLSEIDANDSEAETERLYDTPPKNTQGRGLVNGVKDAGGKQFIDRRNAPFEPSPSKLQQQVRPAADAGDEGSDDDSLPDDDPDYSMPSILADRRRADRRRTKDRQSRSPSPSKHTPQTKVQEAKPAEDSTDTRKRKRSSVAEQSELDQPLRKRTCSISPTDHEFSADNTAAPDDEGSSTNTRSGEHTGEEDSTGDREVAHDTKDEAAKSIEDTTTEPSRSRKPKRNGVRRRKSPDDGTEGLNESTPEHGDRAATADEDTIRTGEEEQAEGDVDEEAEVALRNEEELERKKSAWEELSAIEKQFSNFRERLYQERLDQLNQEEAMLTADTPSHPEYLAMLRCIDERREERIRVSKAELQLNMDALKRKAVSERAQIISQYFQSVRESREKVLEALGKEWYEIQHERRRDANHVPDYGIRFPSTKTQCIRHAVAYNKEVSILSGFAKYKGFPAAPTIAGASEDQLDEDFDSIERAKQSSVPPASTQPIHTDIAAGSPFGRSLGAAGEQFLEQTPWANPNHPSHQIQRQHSEQGPNPAASLSGLSGNRRHSHQPGGPSSSNVHPSSIPNGGPPVQMHKSHSSIGHENTKSKLIPGGGLKREAVLQAS</sequence>
<keyword evidence="2" id="KW-0678">Repressor</keyword>
<evidence type="ECO:0000256" key="2">
    <source>
        <dbReference type="ARBA" id="ARBA00022491"/>
    </source>
</evidence>
<reference evidence="9" key="1">
    <citation type="submission" date="2023-06" db="EMBL/GenBank/DDBJ databases">
        <title>Genome-scale phylogeny and comparative genomics of the fungal order Sordariales.</title>
        <authorList>
            <consortium name="Lawrence Berkeley National Laboratory"/>
            <person name="Hensen N."/>
            <person name="Bonometti L."/>
            <person name="Westerberg I."/>
            <person name="Brannstrom I.O."/>
            <person name="Guillou S."/>
            <person name="Cros-Aarteil S."/>
            <person name="Calhoun S."/>
            <person name="Haridas S."/>
            <person name="Kuo A."/>
            <person name="Mondo S."/>
            <person name="Pangilinan J."/>
            <person name="Riley R."/>
            <person name="Labutti K."/>
            <person name="Andreopoulos B."/>
            <person name="Lipzen A."/>
            <person name="Chen C."/>
            <person name="Yanf M."/>
            <person name="Daum C."/>
            <person name="Ng V."/>
            <person name="Clum A."/>
            <person name="Steindorff A."/>
            <person name="Ohm R."/>
            <person name="Martin F."/>
            <person name="Silar P."/>
            <person name="Natvig D."/>
            <person name="Lalanne C."/>
            <person name="Gautier V."/>
            <person name="Ament-Velasquez S.L."/>
            <person name="Kruys A."/>
            <person name="Hutchinson M.I."/>
            <person name="Powell A.J."/>
            <person name="Barry K."/>
            <person name="Miller A.N."/>
            <person name="Grigoriev I.V."/>
            <person name="Debuchy R."/>
            <person name="Gladieux P."/>
            <person name="Thoren M.H."/>
            <person name="Johannesson H."/>
        </authorList>
    </citation>
    <scope>NUCLEOTIDE SEQUENCE</scope>
    <source>
        <strain evidence="9">8032-3</strain>
    </source>
</reference>
<feature type="region of interest" description="Disordered" evidence="8">
    <location>
        <begin position="1"/>
        <end position="354"/>
    </location>
</feature>
<dbReference type="Gene3D" id="1.20.5.1500">
    <property type="match status" value="1"/>
</dbReference>
<organism evidence="9 10">
    <name type="scientific">Phialemonium atrogriseum</name>
    <dbReference type="NCBI Taxonomy" id="1093897"/>
    <lineage>
        <taxon>Eukaryota</taxon>
        <taxon>Fungi</taxon>
        <taxon>Dikarya</taxon>
        <taxon>Ascomycota</taxon>
        <taxon>Pezizomycotina</taxon>
        <taxon>Sordariomycetes</taxon>
        <taxon>Sordariomycetidae</taxon>
        <taxon>Cephalothecales</taxon>
        <taxon>Cephalothecaceae</taxon>
        <taxon>Phialemonium</taxon>
    </lineage>
</organism>
<name>A0AAJ0BYW2_9PEZI</name>
<feature type="compositionally biased region" description="Basic and acidic residues" evidence="8">
    <location>
        <begin position="199"/>
        <end position="210"/>
    </location>
</feature>
<dbReference type="GeneID" id="85316009"/>
<protein>
    <submittedName>
        <fullName evidence="9">Sds3-like-domain-containing protein</fullName>
    </submittedName>
</protein>
<feature type="region of interest" description="Disordered" evidence="8">
    <location>
        <begin position="550"/>
        <end position="682"/>
    </location>
</feature>
<evidence type="ECO:0000256" key="1">
    <source>
        <dbReference type="ARBA" id="ARBA00004123"/>
    </source>
</evidence>
<feature type="compositionally biased region" description="Low complexity" evidence="8">
    <location>
        <begin position="23"/>
        <end position="32"/>
    </location>
</feature>
<feature type="compositionally biased region" description="Polar residues" evidence="8">
    <location>
        <begin position="185"/>
        <end position="198"/>
    </location>
</feature>
<evidence type="ECO:0000256" key="7">
    <source>
        <dbReference type="SAM" id="Coils"/>
    </source>
</evidence>
<feature type="compositionally biased region" description="Polar residues" evidence="8">
    <location>
        <begin position="631"/>
        <end position="643"/>
    </location>
</feature>
<evidence type="ECO:0000313" key="9">
    <source>
        <dbReference type="EMBL" id="KAK1764631.1"/>
    </source>
</evidence>
<feature type="compositionally biased region" description="Polar residues" evidence="8">
    <location>
        <begin position="553"/>
        <end position="564"/>
    </location>
</feature>
<feature type="compositionally biased region" description="Polar residues" evidence="8">
    <location>
        <begin position="586"/>
        <end position="609"/>
    </location>
</feature>
<gene>
    <name evidence="9" type="ORF">QBC33DRAFT_621952</name>
</gene>
<dbReference type="GO" id="GO:0010468">
    <property type="term" value="P:regulation of gene expression"/>
    <property type="evidence" value="ECO:0007669"/>
    <property type="project" value="UniProtKB-ARBA"/>
</dbReference>
<dbReference type="EMBL" id="MU839019">
    <property type="protein sequence ID" value="KAK1764631.1"/>
    <property type="molecule type" value="Genomic_DNA"/>
</dbReference>
<dbReference type="InterPro" id="IPR013907">
    <property type="entry name" value="Sds3"/>
</dbReference>
<feature type="compositionally biased region" description="Acidic residues" evidence="8">
    <location>
        <begin position="33"/>
        <end position="45"/>
    </location>
</feature>